<feature type="compositionally biased region" description="Low complexity" evidence="1">
    <location>
        <begin position="381"/>
        <end position="412"/>
    </location>
</feature>
<keyword evidence="4" id="KW-1185">Reference proteome</keyword>
<dbReference type="KEGG" id="cmi:pCM2_0024"/>
<geneLocation type="plasmid" evidence="3 4">
    <name>pCM2</name>
</geneLocation>
<feature type="compositionally biased region" description="Gly residues" evidence="1">
    <location>
        <begin position="352"/>
        <end position="380"/>
    </location>
</feature>
<evidence type="ECO:0000256" key="2">
    <source>
        <dbReference type="SAM" id="Phobius"/>
    </source>
</evidence>
<gene>
    <name evidence="3" type="ordered locus">pCM2_0024</name>
</gene>
<accession>A5CLN5</accession>
<dbReference type="EMBL" id="AM711866">
    <property type="protein sequence ID" value="CAM98505.1"/>
    <property type="molecule type" value="Genomic_DNA"/>
</dbReference>
<protein>
    <submittedName>
        <fullName evidence="3">Plasmid pCM2</fullName>
    </submittedName>
</protein>
<feature type="region of interest" description="Disordered" evidence="1">
    <location>
        <begin position="341"/>
        <end position="430"/>
    </location>
</feature>
<feature type="transmembrane region" description="Helical" evidence="2">
    <location>
        <begin position="289"/>
        <end position="311"/>
    </location>
</feature>
<feature type="compositionally biased region" description="Gly residues" evidence="1">
    <location>
        <begin position="419"/>
        <end position="430"/>
    </location>
</feature>
<dbReference type="AlphaFoldDB" id="A5CLN5"/>
<reference evidence="3 4" key="1">
    <citation type="journal article" date="2008" name="J. Bacteriol.">
        <title>The genome sequence of the tomato-pathogenic actinomycete Clavibacter michiganensis subsp. michiganensis NCPPB382 reveals a large island involved in pathogenicity.</title>
        <authorList>
            <person name="Gartemann K.H."/>
            <person name="Abt B."/>
            <person name="Bekel T."/>
            <person name="Burger A."/>
            <person name="Engemann J."/>
            <person name="Flugel M."/>
            <person name="Gaigalat L."/>
            <person name="Goesmann A."/>
            <person name="Grafen I."/>
            <person name="Kalinowski J."/>
            <person name="Kaup O."/>
            <person name="Kirchner O."/>
            <person name="Krause L."/>
            <person name="Linke B."/>
            <person name="McHardy A."/>
            <person name="Meyer F."/>
            <person name="Pohle S."/>
            <person name="Ruckert C."/>
            <person name="Schneiker S."/>
            <person name="Zellermann E.M."/>
            <person name="Puhler A."/>
            <person name="Eichenlaub R."/>
            <person name="Kaiser O."/>
            <person name="Bartels D."/>
        </authorList>
    </citation>
    <scope>NUCLEOTIDE SEQUENCE [LARGE SCALE GENOMIC DNA]</scope>
    <source>
        <strain evidence="3 4">NCPPB 382</strain>
        <plasmid evidence="3">pCM2</plasmid>
    </source>
</reference>
<dbReference type="HOGENOM" id="CLU_542644_0_0_11"/>
<feature type="compositionally biased region" description="Low complexity" evidence="1">
    <location>
        <begin position="341"/>
        <end position="351"/>
    </location>
</feature>
<dbReference type="OrthoDB" id="3694109at2"/>
<feature type="transmembrane region" description="Helical" evidence="2">
    <location>
        <begin position="255"/>
        <end position="277"/>
    </location>
</feature>
<feature type="transmembrane region" description="Helical" evidence="2">
    <location>
        <begin position="117"/>
        <end position="138"/>
    </location>
</feature>
<organism evidence="3 4">
    <name type="scientific">Clavibacter michiganensis subsp. michiganensis (strain NCPPB 382)</name>
    <dbReference type="NCBI Taxonomy" id="443906"/>
    <lineage>
        <taxon>Bacteria</taxon>
        <taxon>Bacillati</taxon>
        <taxon>Actinomycetota</taxon>
        <taxon>Actinomycetes</taxon>
        <taxon>Micrococcales</taxon>
        <taxon>Microbacteriaceae</taxon>
        <taxon>Clavibacter</taxon>
    </lineage>
</organism>
<keyword evidence="2" id="KW-1133">Transmembrane helix</keyword>
<proteinExistence type="predicted"/>
<sequence>MIMHPLDAASDAAANAACGLIAPCGLAKSAVHSAANGAFQDTADQMFDGFDSITKGFLTSWTGHSFIVDIEGGASQWFRDTNLPLNVSLFTLGLIVAGIRIMLSVRGEPLKDAVSGVIRVLAITTAGAAAIKVFAWGSDAYSQYILQVSGVNAGGSALIMSFSSNFPALALIFGLVGILAVGCQWIIMIVRDATLPLLNAFWPSAAAGSLFERGQQAFEKVTSWIIAFLIYSPIAAAIYAYAWRLKGGDDGPGGVLTGLTLIGLAVLTLPALMRLLVPAVSAVGRASGGTMALGAIAAAVSAGVAVGAAVATGGGSAAAGSGAASSTGTAGTAAGGEVGTAAAPTGADTSSGTGGAVGGGNTTGADAAGGGGSSTAGADGGNASDSSEGPVASGSSGPSSSGSRAGWAAAQSLVDSGASRGGTAEGMLGE</sequence>
<feature type="transmembrane region" description="Helical" evidence="2">
    <location>
        <begin position="169"/>
        <end position="187"/>
    </location>
</feature>
<feature type="transmembrane region" description="Helical" evidence="2">
    <location>
        <begin position="223"/>
        <end position="243"/>
    </location>
</feature>
<evidence type="ECO:0000313" key="3">
    <source>
        <dbReference type="EMBL" id="CAM98505.1"/>
    </source>
</evidence>
<evidence type="ECO:0000313" key="4">
    <source>
        <dbReference type="Proteomes" id="UP000001564"/>
    </source>
</evidence>
<feature type="transmembrane region" description="Helical" evidence="2">
    <location>
        <begin position="87"/>
        <end position="105"/>
    </location>
</feature>
<name>A5CLN5_CLAM3</name>
<keyword evidence="2" id="KW-0472">Membrane</keyword>
<dbReference type="Proteomes" id="UP000001564">
    <property type="component" value="Plasmid pCM2"/>
</dbReference>
<keyword evidence="2" id="KW-0812">Transmembrane</keyword>
<keyword evidence="3" id="KW-0614">Plasmid</keyword>
<evidence type="ECO:0000256" key="1">
    <source>
        <dbReference type="SAM" id="MobiDB-lite"/>
    </source>
</evidence>